<evidence type="ECO:0000313" key="2">
    <source>
        <dbReference type="EMBL" id="GIY46191.1"/>
    </source>
</evidence>
<dbReference type="Proteomes" id="UP001054945">
    <property type="component" value="Unassembled WGS sequence"/>
</dbReference>
<keyword evidence="3" id="KW-1185">Reference proteome</keyword>
<evidence type="ECO:0000313" key="3">
    <source>
        <dbReference type="Proteomes" id="UP001054945"/>
    </source>
</evidence>
<gene>
    <name evidence="2" type="ORF">CEXT_107621</name>
</gene>
<feature type="compositionally biased region" description="Polar residues" evidence="1">
    <location>
        <begin position="42"/>
        <end position="58"/>
    </location>
</feature>
<accession>A0AAV4TL32</accession>
<name>A0AAV4TL32_CAEEX</name>
<dbReference type="EMBL" id="BPLR01011384">
    <property type="protein sequence ID" value="GIY46191.1"/>
    <property type="molecule type" value="Genomic_DNA"/>
</dbReference>
<feature type="region of interest" description="Disordered" evidence="1">
    <location>
        <begin position="34"/>
        <end position="58"/>
    </location>
</feature>
<reference evidence="2 3" key="1">
    <citation type="submission" date="2021-06" db="EMBL/GenBank/DDBJ databases">
        <title>Caerostris extrusa draft genome.</title>
        <authorList>
            <person name="Kono N."/>
            <person name="Arakawa K."/>
        </authorList>
    </citation>
    <scope>NUCLEOTIDE SEQUENCE [LARGE SCALE GENOMIC DNA]</scope>
</reference>
<proteinExistence type="predicted"/>
<comment type="caution">
    <text evidence="2">The sequence shown here is derived from an EMBL/GenBank/DDBJ whole genome shotgun (WGS) entry which is preliminary data.</text>
</comment>
<dbReference type="AlphaFoldDB" id="A0AAV4TL32"/>
<protein>
    <submittedName>
        <fullName evidence="2">Uncharacterized protein</fullName>
    </submittedName>
</protein>
<evidence type="ECO:0000256" key="1">
    <source>
        <dbReference type="SAM" id="MobiDB-lite"/>
    </source>
</evidence>
<sequence>MTSVQMIPDTLNNLSIHEARIPWDYTLNLALQPPTRDDSAEVHNSTPKQTVHSPPYFSNSPHKPFMQMLCIAYTLRSM</sequence>
<organism evidence="2 3">
    <name type="scientific">Caerostris extrusa</name>
    <name type="common">Bark spider</name>
    <name type="synonym">Caerostris bankana</name>
    <dbReference type="NCBI Taxonomy" id="172846"/>
    <lineage>
        <taxon>Eukaryota</taxon>
        <taxon>Metazoa</taxon>
        <taxon>Ecdysozoa</taxon>
        <taxon>Arthropoda</taxon>
        <taxon>Chelicerata</taxon>
        <taxon>Arachnida</taxon>
        <taxon>Araneae</taxon>
        <taxon>Araneomorphae</taxon>
        <taxon>Entelegynae</taxon>
        <taxon>Araneoidea</taxon>
        <taxon>Araneidae</taxon>
        <taxon>Caerostris</taxon>
    </lineage>
</organism>